<dbReference type="Proteomes" id="UP000683360">
    <property type="component" value="Unassembled WGS sequence"/>
</dbReference>
<protein>
    <submittedName>
        <fullName evidence="1">Uncharacterized protein</fullName>
    </submittedName>
</protein>
<evidence type="ECO:0000313" key="2">
    <source>
        <dbReference type="Proteomes" id="UP000683360"/>
    </source>
</evidence>
<sequence length="196" mass="22076">MEHTEKLSKAERSVTFTEKDSWTQFLHCVKGTCTSTCTLDDTHPASSKNINQSDGGFLSHNATKDTYPQPIPTKKVIFPANGSATKDVQNHTENDLPTYNDYVISSGDKVRDSYRQETNFMIKLFQQLLTGERISTLCPTEYYMYWVDLGHLECGFGDIQVKCLECIVELTDPLHVLESRLLTGITGARNDHMCAV</sequence>
<keyword evidence="2" id="KW-1185">Reference proteome</keyword>
<dbReference type="AlphaFoldDB" id="A0A8S3QAV4"/>
<gene>
    <name evidence="1" type="ORF">MEDL_8203</name>
</gene>
<name>A0A8S3QAV4_MYTED</name>
<accession>A0A8S3QAV4</accession>
<evidence type="ECO:0000313" key="1">
    <source>
        <dbReference type="EMBL" id="CAG2193167.1"/>
    </source>
</evidence>
<dbReference type="OrthoDB" id="6157517at2759"/>
<reference evidence="1" key="1">
    <citation type="submission" date="2021-03" db="EMBL/GenBank/DDBJ databases">
        <authorList>
            <person name="Bekaert M."/>
        </authorList>
    </citation>
    <scope>NUCLEOTIDE SEQUENCE</scope>
</reference>
<comment type="caution">
    <text evidence="1">The sequence shown here is derived from an EMBL/GenBank/DDBJ whole genome shotgun (WGS) entry which is preliminary data.</text>
</comment>
<proteinExistence type="predicted"/>
<dbReference type="EMBL" id="CAJPWZ010000459">
    <property type="protein sequence ID" value="CAG2193167.1"/>
    <property type="molecule type" value="Genomic_DNA"/>
</dbReference>
<organism evidence="1 2">
    <name type="scientific">Mytilus edulis</name>
    <name type="common">Blue mussel</name>
    <dbReference type="NCBI Taxonomy" id="6550"/>
    <lineage>
        <taxon>Eukaryota</taxon>
        <taxon>Metazoa</taxon>
        <taxon>Spiralia</taxon>
        <taxon>Lophotrochozoa</taxon>
        <taxon>Mollusca</taxon>
        <taxon>Bivalvia</taxon>
        <taxon>Autobranchia</taxon>
        <taxon>Pteriomorphia</taxon>
        <taxon>Mytilida</taxon>
        <taxon>Mytiloidea</taxon>
        <taxon>Mytilidae</taxon>
        <taxon>Mytilinae</taxon>
        <taxon>Mytilus</taxon>
    </lineage>
</organism>